<feature type="compositionally biased region" description="Pro residues" evidence="1">
    <location>
        <begin position="59"/>
        <end position="70"/>
    </location>
</feature>
<feature type="non-terminal residue" evidence="2">
    <location>
        <position position="86"/>
    </location>
</feature>
<feature type="compositionally biased region" description="Low complexity" evidence="1">
    <location>
        <begin position="30"/>
        <end position="58"/>
    </location>
</feature>
<sequence length="86" mass="8400">SAVPPTSETPPGLWTATTAGLARGMMDLGTTPTPTGTPVASSPPTSDLYSSPGTVLSPTPVPTSTEPPAPTKDVPSLGTLAVASSL</sequence>
<dbReference type="AlphaFoldDB" id="A0A091SI63"/>
<evidence type="ECO:0000256" key="1">
    <source>
        <dbReference type="SAM" id="MobiDB-lite"/>
    </source>
</evidence>
<feature type="region of interest" description="Disordered" evidence="1">
    <location>
        <begin position="23"/>
        <end position="86"/>
    </location>
</feature>
<organism evidence="2 3">
    <name type="scientific">Mesitornis unicolor</name>
    <name type="common">brown roatelo</name>
    <dbReference type="NCBI Taxonomy" id="54374"/>
    <lineage>
        <taxon>Eukaryota</taxon>
        <taxon>Metazoa</taxon>
        <taxon>Chordata</taxon>
        <taxon>Craniata</taxon>
        <taxon>Vertebrata</taxon>
        <taxon>Euteleostomi</taxon>
        <taxon>Archelosauria</taxon>
        <taxon>Archosauria</taxon>
        <taxon>Dinosauria</taxon>
        <taxon>Saurischia</taxon>
        <taxon>Theropoda</taxon>
        <taxon>Coelurosauria</taxon>
        <taxon>Aves</taxon>
        <taxon>Neognathae</taxon>
        <taxon>Neoaves</taxon>
        <taxon>Columbimorphae</taxon>
        <taxon>Mesitornithiformes</taxon>
        <taxon>Mesitornithidae</taxon>
        <taxon>Mesitornis</taxon>
    </lineage>
</organism>
<accession>A0A091SI63</accession>
<evidence type="ECO:0000313" key="3">
    <source>
        <dbReference type="Proteomes" id="UP000053369"/>
    </source>
</evidence>
<gene>
    <name evidence="2" type="ORF">N332_04713</name>
</gene>
<feature type="non-terminal residue" evidence="2">
    <location>
        <position position="1"/>
    </location>
</feature>
<keyword evidence="3" id="KW-1185">Reference proteome</keyword>
<protein>
    <submittedName>
        <fullName evidence="2">Uncharacterized protein</fullName>
    </submittedName>
</protein>
<evidence type="ECO:0000313" key="2">
    <source>
        <dbReference type="EMBL" id="KFQ39935.1"/>
    </source>
</evidence>
<dbReference type="EMBL" id="KK820559">
    <property type="protein sequence ID" value="KFQ39935.1"/>
    <property type="molecule type" value="Genomic_DNA"/>
</dbReference>
<name>A0A091SI63_9AVES</name>
<reference evidence="2 3" key="1">
    <citation type="submission" date="2014-04" db="EMBL/GenBank/DDBJ databases">
        <title>Genome evolution of avian class.</title>
        <authorList>
            <person name="Zhang G."/>
            <person name="Li C."/>
        </authorList>
    </citation>
    <scope>NUCLEOTIDE SEQUENCE [LARGE SCALE GENOMIC DNA]</scope>
    <source>
        <strain evidence="2">BGI_N332</strain>
    </source>
</reference>
<proteinExistence type="predicted"/>
<dbReference type="Proteomes" id="UP000053369">
    <property type="component" value="Unassembled WGS sequence"/>
</dbReference>